<feature type="domain" description="Fibronectin type-III" evidence="2">
    <location>
        <begin position="1"/>
        <end position="60"/>
    </location>
</feature>
<dbReference type="AlphaFoldDB" id="A0A0M3K1A7"/>
<dbReference type="PANTHER" id="PTHR13817">
    <property type="entry name" value="TITIN"/>
    <property type="match status" value="1"/>
</dbReference>
<evidence type="ECO:0000313" key="3">
    <source>
        <dbReference type="EMBL" id="VDK51306.1"/>
    </source>
</evidence>
<dbReference type="PROSITE" id="PS50853">
    <property type="entry name" value="FN3"/>
    <property type="match status" value="3"/>
</dbReference>
<dbReference type="SMART" id="SM00060">
    <property type="entry name" value="FN3"/>
    <property type="match status" value="2"/>
</dbReference>
<dbReference type="Gene3D" id="2.60.40.10">
    <property type="entry name" value="Immunoglobulins"/>
    <property type="match status" value="3"/>
</dbReference>
<dbReference type="InterPro" id="IPR050964">
    <property type="entry name" value="Striated_Muscle_Regulatory"/>
</dbReference>
<proteinExistence type="predicted"/>
<dbReference type="GO" id="GO:0045202">
    <property type="term" value="C:synapse"/>
    <property type="evidence" value="ECO:0007669"/>
    <property type="project" value="TreeGrafter"/>
</dbReference>
<feature type="domain" description="Fibronectin type-III" evidence="2">
    <location>
        <begin position="65"/>
        <end position="157"/>
    </location>
</feature>
<dbReference type="EMBL" id="UYRR01031598">
    <property type="protein sequence ID" value="VDK51306.1"/>
    <property type="molecule type" value="Genomic_DNA"/>
</dbReference>
<evidence type="ECO:0000256" key="1">
    <source>
        <dbReference type="ARBA" id="ARBA00022737"/>
    </source>
</evidence>
<dbReference type="OrthoDB" id="5810011at2759"/>
<dbReference type="CDD" id="cd00063">
    <property type="entry name" value="FN3"/>
    <property type="match status" value="3"/>
</dbReference>
<evidence type="ECO:0000259" key="2">
    <source>
        <dbReference type="PROSITE" id="PS50853"/>
    </source>
</evidence>
<dbReference type="PANTHER" id="PTHR13817:SF166">
    <property type="entry name" value="NEURONAL IGCAM-RELATED"/>
    <property type="match status" value="1"/>
</dbReference>
<organism evidence="5">
    <name type="scientific">Anisakis simplex</name>
    <name type="common">Herring worm</name>
    <dbReference type="NCBI Taxonomy" id="6269"/>
    <lineage>
        <taxon>Eukaryota</taxon>
        <taxon>Metazoa</taxon>
        <taxon>Ecdysozoa</taxon>
        <taxon>Nematoda</taxon>
        <taxon>Chromadorea</taxon>
        <taxon>Rhabditida</taxon>
        <taxon>Spirurina</taxon>
        <taxon>Ascaridomorpha</taxon>
        <taxon>Ascaridoidea</taxon>
        <taxon>Anisakidae</taxon>
        <taxon>Anisakis</taxon>
        <taxon>Anisakis simplex complex</taxon>
    </lineage>
</organism>
<feature type="domain" description="Fibronectin type-III" evidence="2">
    <location>
        <begin position="159"/>
        <end position="227"/>
    </location>
</feature>
<evidence type="ECO:0000313" key="5">
    <source>
        <dbReference type="WBParaSite" id="ASIM_0001464601-mRNA-1"/>
    </source>
</evidence>
<dbReference type="InterPro" id="IPR013783">
    <property type="entry name" value="Ig-like_fold"/>
</dbReference>
<dbReference type="Pfam" id="PF00041">
    <property type="entry name" value="fn3"/>
    <property type="match status" value="3"/>
</dbReference>
<dbReference type="GO" id="GO:0007416">
    <property type="term" value="P:synapse assembly"/>
    <property type="evidence" value="ECO:0007669"/>
    <property type="project" value="TreeGrafter"/>
</dbReference>
<gene>
    <name evidence="3" type="ORF">ASIM_LOCUS14056</name>
</gene>
<accession>A0A0M3K1A7</accession>
<reference evidence="5" key="1">
    <citation type="submission" date="2017-02" db="UniProtKB">
        <authorList>
            <consortium name="WormBaseParasite"/>
        </authorList>
    </citation>
    <scope>IDENTIFICATION</scope>
</reference>
<sequence length="227" mass="24942">MCRIATRTGEERTVTLYGNSTSAIVSGLLPLTQYSFSVSAENAAGMSEFSPAIIYRTLGEALRSAPIIESIRNTSEGCINVTWKGPLNAGDSVTGYRLMAHRVGTGTMNEWHVKSNEYMLCGLSFNTAFMLSIEADNGYGYSPSATSIFYTDQSVPDGPPEDVEAHTISSSIVTLTWSIPRKPNGVIIAYQIYMRRKEDAQFRTIRLKVHGDVPSRYAYNITELGTI</sequence>
<evidence type="ECO:0000313" key="4">
    <source>
        <dbReference type="Proteomes" id="UP000267096"/>
    </source>
</evidence>
<dbReference type="InterPro" id="IPR003961">
    <property type="entry name" value="FN3_dom"/>
</dbReference>
<keyword evidence="4" id="KW-1185">Reference proteome</keyword>
<dbReference type="GO" id="GO:0007156">
    <property type="term" value="P:homophilic cell adhesion via plasma membrane adhesion molecules"/>
    <property type="evidence" value="ECO:0007669"/>
    <property type="project" value="TreeGrafter"/>
</dbReference>
<name>A0A0M3K1A7_ANISI</name>
<dbReference type="SUPFAM" id="SSF49265">
    <property type="entry name" value="Fibronectin type III"/>
    <property type="match status" value="2"/>
</dbReference>
<dbReference type="WBParaSite" id="ASIM_0001464601-mRNA-1">
    <property type="protein sequence ID" value="ASIM_0001464601-mRNA-1"/>
    <property type="gene ID" value="ASIM_0001464601"/>
</dbReference>
<reference evidence="3 4" key="2">
    <citation type="submission" date="2018-11" db="EMBL/GenBank/DDBJ databases">
        <authorList>
            <consortium name="Pathogen Informatics"/>
        </authorList>
    </citation>
    <scope>NUCLEOTIDE SEQUENCE [LARGE SCALE GENOMIC DNA]</scope>
</reference>
<dbReference type="InterPro" id="IPR036116">
    <property type="entry name" value="FN3_sf"/>
</dbReference>
<protein>
    <submittedName>
        <fullName evidence="5">Fibronectin type-III domain-containing protein</fullName>
    </submittedName>
</protein>
<dbReference type="Proteomes" id="UP000267096">
    <property type="component" value="Unassembled WGS sequence"/>
</dbReference>
<keyword evidence="1" id="KW-0677">Repeat</keyword>